<dbReference type="SUPFAM" id="SSF46894">
    <property type="entry name" value="C-terminal effector domain of the bipartite response regulators"/>
    <property type="match status" value="1"/>
</dbReference>
<dbReference type="InterPro" id="IPR059106">
    <property type="entry name" value="WHD_MalT"/>
</dbReference>
<name>A0A2D2AXE7_9CAUL</name>
<dbReference type="GO" id="GO:0006355">
    <property type="term" value="P:regulation of DNA-templated transcription"/>
    <property type="evidence" value="ECO:0007669"/>
    <property type="project" value="InterPro"/>
</dbReference>
<sequence length="1061" mass="115176">MSGRPAIAKLSPPGTGRTLARPRVSQRLEAQLAESNVWVAAPAGYGKTTAAVDLVRQRGAATLWLRVDEGDQDVASFFHYLSLAAPSAVAKALPRYGPEYADQLPAFSRRFFRALFAGLPPNTLLVLDDLHHADTEDFRAVLSILVRETPSTVRCLGLSRTLPPRDLADLLLSRHLAVLDQGLLQFSEPEARALVAERSHQAPVIDLAVAKGWAAGLVLLSEGHLAGAPLTPAGGDGPVGEAALFDVLGRQVFETLPESERSGLQILSLLPEITPQLAAEMVGSRDAETLLDRLHRRQLLTTGTAADRNTLRLHDLLRDFLHRRLEQTVPATQRAQLQRRAAEALAAAGRPVDAVELALAAGAWPLARALINDHAEALLDQGRRSTVIDWCDRLPEAERDSWLCYWRGVASLPDDAVAEIWLGRAWTLFESEGDLRGQHLAAARAVLTKTDSWRTHAGLSAWTRRATALLGKPWIPASSDEDLLVLVGMLRAMDFADDLAAAGPVGGALAIRLTERLAVRASGESVAMRLLASASVIEHAGSTGAADLFERAVDSVADDLRQKRIAPWILGLWLVAFGAVSGRYFPYARRGFPHDGGEHALRTAVALGEAEALPAVEFGALYHLQHLMRLRNDWEELAAFVDRLAAVADSRHTTQVAVVADCQAALHTRNGDVPAATEACERFMTAIEAADEPPIERWPHFITRFQIRIAARDADTAIRELEAVLPLFDDGAVAERTRVCIAIAGAIDAKRRGSARYPERLRTAVEQLAAAGWSQILSNLPDLLAEMLDDALAQGTATDFCRRLIAQRRLSPPPQAGPSWPWPLRVQVLGDFGLAVDDAPLKLGGKPATRSLDILRILAVSKGRTCTLAALYDWLWPDSDGDQAKAACEQALHRLRRLVGRPDLVIQREGRLRLSSELVWVDLVAWEARAASAIESGDRAALRAAFLALPGALLPHEPPNPWSTVAADRVRDLTLGLADRLAAGDGDGQRARAIYLRCLELYPDSARVHGALISGRLARDDLVGALEDYARYERRQEAADEEVSSAIRALISPALRPPQGP</sequence>
<feature type="domain" description="Bacterial transcriptional activator" evidence="2">
    <location>
        <begin position="921"/>
        <end position="1055"/>
    </location>
</feature>
<dbReference type="InterPro" id="IPR005158">
    <property type="entry name" value="BTAD"/>
</dbReference>
<dbReference type="SUPFAM" id="SSF52540">
    <property type="entry name" value="P-loop containing nucleoside triphosphate hydrolases"/>
    <property type="match status" value="1"/>
</dbReference>
<organism evidence="3 4">
    <name type="scientific">Caulobacter mirabilis</name>
    <dbReference type="NCBI Taxonomy" id="69666"/>
    <lineage>
        <taxon>Bacteria</taxon>
        <taxon>Pseudomonadati</taxon>
        <taxon>Pseudomonadota</taxon>
        <taxon>Alphaproteobacteria</taxon>
        <taxon>Caulobacterales</taxon>
        <taxon>Caulobacteraceae</taxon>
        <taxon>Caulobacter</taxon>
    </lineage>
</organism>
<protein>
    <recommendedName>
        <fullName evidence="2">Bacterial transcriptional activator domain-containing protein</fullName>
    </recommendedName>
</protein>
<dbReference type="Pfam" id="PF25873">
    <property type="entry name" value="WHD_MalT"/>
    <property type="match status" value="1"/>
</dbReference>
<dbReference type="InterPro" id="IPR027417">
    <property type="entry name" value="P-loop_NTPase"/>
</dbReference>
<dbReference type="Proteomes" id="UP000228945">
    <property type="component" value="Chromosome"/>
</dbReference>
<reference evidence="3 4" key="1">
    <citation type="submission" date="2017-10" db="EMBL/GenBank/DDBJ databases">
        <title>Genome sequence of Caulobacter mirabilis FWC38.</title>
        <authorList>
            <person name="Fiebig A."/>
            <person name="Crosson S."/>
        </authorList>
    </citation>
    <scope>NUCLEOTIDE SEQUENCE [LARGE SCALE GENOMIC DNA]</scope>
    <source>
        <strain evidence="3 4">FWC 38</strain>
    </source>
</reference>
<dbReference type="InterPro" id="IPR016032">
    <property type="entry name" value="Sig_transdc_resp-reg_C-effctor"/>
</dbReference>
<evidence type="ECO:0000313" key="4">
    <source>
        <dbReference type="Proteomes" id="UP000228945"/>
    </source>
</evidence>
<dbReference type="GO" id="GO:0003677">
    <property type="term" value="F:DNA binding"/>
    <property type="evidence" value="ECO:0007669"/>
    <property type="project" value="InterPro"/>
</dbReference>
<dbReference type="RefSeq" id="WP_099621942.1">
    <property type="nucleotide sequence ID" value="NZ_CP024201.1"/>
</dbReference>
<dbReference type="PANTHER" id="PTHR35807:SF2">
    <property type="entry name" value="TRANSCRIPTIONAL ACTIVATOR DOMAIN"/>
    <property type="match status" value="1"/>
</dbReference>
<keyword evidence="4" id="KW-1185">Reference proteome</keyword>
<dbReference type="OrthoDB" id="9807052at2"/>
<gene>
    <name evidence="3" type="ORF">CSW64_09820</name>
</gene>
<dbReference type="SMART" id="SM01043">
    <property type="entry name" value="BTAD"/>
    <property type="match status" value="1"/>
</dbReference>
<evidence type="ECO:0000313" key="3">
    <source>
        <dbReference type="EMBL" id="ATQ42688.1"/>
    </source>
</evidence>
<accession>A0A2D2AXE7</accession>
<dbReference type="EMBL" id="CP024201">
    <property type="protein sequence ID" value="ATQ42688.1"/>
    <property type="molecule type" value="Genomic_DNA"/>
</dbReference>
<feature type="region of interest" description="Disordered" evidence="1">
    <location>
        <begin position="1"/>
        <end position="20"/>
    </location>
</feature>
<evidence type="ECO:0000256" key="1">
    <source>
        <dbReference type="SAM" id="MobiDB-lite"/>
    </source>
</evidence>
<dbReference type="InterPro" id="IPR051677">
    <property type="entry name" value="AfsR-DnrI-RedD_regulator"/>
</dbReference>
<proteinExistence type="predicted"/>
<evidence type="ECO:0000259" key="2">
    <source>
        <dbReference type="SMART" id="SM01043"/>
    </source>
</evidence>
<dbReference type="AlphaFoldDB" id="A0A2D2AXE7"/>
<dbReference type="KEGG" id="cmb:CSW64_09820"/>
<dbReference type="InterPro" id="IPR036388">
    <property type="entry name" value="WH-like_DNA-bd_sf"/>
</dbReference>
<dbReference type="PANTHER" id="PTHR35807">
    <property type="entry name" value="TRANSCRIPTIONAL REGULATOR REDD-RELATED"/>
    <property type="match status" value="1"/>
</dbReference>
<dbReference type="Gene3D" id="1.10.10.10">
    <property type="entry name" value="Winged helix-like DNA-binding domain superfamily/Winged helix DNA-binding domain"/>
    <property type="match status" value="1"/>
</dbReference>